<dbReference type="AlphaFoldDB" id="E2NL63"/>
<evidence type="ECO:0000256" key="1">
    <source>
        <dbReference type="SAM" id="SignalP"/>
    </source>
</evidence>
<feature type="signal peptide" evidence="1">
    <location>
        <begin position="1"/>
        <end position="20"/>
    </location>
</feature>
<sequence length="158" mass="18400">MKKIVFLSLFALCLPWMVSAQSIDDDLYYIPSKDKKEKKQEKKVTSSAPTEEIVVKSNAPTTVYTSPGNTTVVVQDRKGNTRDVDEYNRRYDSRENDFVMEDDTLYIKEKAVPDPDGEWVNGFDGSEDDYEYAMRIVRFRNPRYAVSISSPYYWDIVY</sequence>
<dbReference type="Proteomes" id="UP000003711">
    <property type="component" value="Unassembled WGS sequence"/>
</dbReference>
<protein>
    <submittedName>
        <fullName evidence="2">Uncharacterized protein</fullName>
    </submittedName>
</protein>
<evidence type="ECO:0000313" key="3">
    <source>
        <dbReference type="Proteomes" id="UP000003711"/>
    </source>
</evidence>
<dbReference type="EMBL" id="ACCH01000417">
    <property type="protein sequence ID" value="EEF87339.1"/>
    <property type="molecule type" value="Genomic_DNA"/>
</dbReference>
<reference evidence="2 3" key="1">
    <citation type="submission" date="2008-12" db="EMBL/GenBank/DDBJ databases">
        <authorList>
            <person name="Fulton L."/>
            <person name="Clifton S."/>
            <person name="Fulton B."/>
            <person name="Xu J."/>
            <person name="Minx P."/>
            <person name="Pepin K.H."/>
            <person name="Johnson M."/>
            <person name="Bhonagiri V."/>
            <person name="Nash W.E."/>
            <person name="Mardis E.R."/>
            <person name="Wilson R.K."/>
        </authorList>
    </citation>
    <scope>NUCLEOTIDE SEQUENCE [LARGE SCALE GENOMIC DNA]</scope>
    <source>
        <strain evidence="2 3">DSM 14838</strain>
    </source>
</reference>
<feature type="non-terminal residue" evidence="2">
    <location>
        <position position="158"/>
    </location>
</feature>
<dbReference type="HOGENOM" id="CLU_1672866_0_0_10"/>
<name>E2NL63_9BACE</name>
<keyword evidence="1" id="KW-0732">Signal</keyword>
<organism evidence="2 3">
    <name type="scientific">Bacteroides cellulosilyticus DSM 14838</name>
    <dbReference type="NCBI Taxonomy" id="537012"/>
    <lineage>
        <taxon>Bacteria</taxon>
        <taxon>Pseudomonadati</taxon>
        <taxon>Bacteroidota</taxon>
        <taxon>Bacteroidia</taxon>
        <taxon>Bacteroidales</taxon>
        <taxon>Bacteroidaceae</taxon>
        <taxon>Bacteroides</taxon>
    </lineage>
</organism>
<proteinExistence type="predicted"/>
<evidence type="ECO:0000313" key="2">
    <source>
        <dbReference type="EMBL" id="EEF87339.1"/>
    </source>
</evidence>
<gene>
    <name evidence="2" type="ORF">BACCELL_05057</name>
</gene>
<comment type="caution">
    <text evidence="2">The sequence shown here is derived from an EMBL/GenBank/DDBJ whole genome shotgun (WGS) entry which is preliminary data.</text>
</comment>
<accession>E2NL63</accession>
<feature type="chain" id="PRO_5003162021" evidence="1">
    <location>
        <begin position="21"/>
        <end position="158"/>
    </location>
</feature>
<reference evidence="2 3" key="2">
    <citation type="submission" date="2009-01" db="EMBL/GenBank/DDBJ databases">
        <title>Draft genome sequence of Bacteroides cellulosilyticus (DSM 14838).</title>
        <authorList>
            <person name="Sudarsanam P."/>
            <person name="Ley R."/>
            <person name="Guruge J."/>
            <person name="Turnbaugh P.J."/>
            <person name="Mahowald M."/>
            <person name="Liep D."/>
            <person name="Gordon J."/>
        </authorList>
    </citation>
    <scope>NUCLEOTIDE SEQUENCE [LARGE SCALE GENOMIC DNA]</scope>
    <source>
        <strain evidence="2 3">DSM 14838</strain>
    </source>
</reference>